<proteinExistence type="predicted"/>
<dbReference type="Pfam" id="PF13476">
    <property type="entry name" value="AAA_23"/>
    <property type="match status" value="1"/>
</dbReference>
<name>A0ABD4QYN7_VIBAN</name>
<reference evidence="2 3" key="1">
    <citation type="journal article" date="2017" name="J. Fish Dis.">
        <title>Comparative assessment of Vibrio virulence in marine fish larvae.</title>
        <authorList>
            <person name="Ronneseth A."/>
            <person name="Castillo D."/>
            <person name="D'Alvise P."/>
            <person name="Tonnesen O."/>
            <person name="Haugland G."/>
            <person name="Grotkjaer T."/>
            <person name="Engell-Sorensen K."/>
            <person name="Norremark L."/>
            <person name="Bergh O."/>
            <person name="Wergeland H.I."/>
            <person name="Gram L."/>
        </authorList>
    </citation>
    <scope>NUCLEOTIDE SEQUENCE [LARGE SCALE GENOMIC DNA]</scope>
    <source>
        <strain evidence="2 3">90-11-286</strain>
    </source>
</reference>
<organism evidence="2 3">
    <name type="scientific">Vibrio anguillarum</name>
    <name type="common">Listonella anguillarum</name>
    <dbReference type="NCBI Taxonomy" id="55601"/>
    <lineage>
        <taxon>Bacteria</taxon>
        <taxon>Pseudomonadati</taxon>
        <taxon>Pseudomonadota</taxon>
        <taxon>Gammaproteobacteria</taxon>
        <taxon>Vibrionales</taxon>
        <taxon>Vibrionaceae</taxon>
        <taxon>Vibrio</taxon>
    </lineage>
</organism>
<dbReference type="InterPro" id="IPR003593">
    <property type="entry name" value="AAA+_ATPase"/>
</dbReference>
<sequence>MYFNNLEIKKWQQFEEVDLDLQDRITIITGSNGCGKTTLLSLLARHSGWAHNSLSIPKRDKKTGAIKFVQRFFKGKSEEYGDTVGKIQYSNNVSGNLVVQNTQSASYQVQIQNQQAVKSFYIPSHRTTFRYAPLGNIPTAKKNKQAAFNEVSQMKMQTHQGSYRGQPASFLMKSTLIGWAINGYGVTNNSKTIMPQDQEQITYYEGFQSVLRKILPKTIGFEEFEIRNMEIVFVCNGGEDEFILETASGGISALIDIAWQIYMYASKDNPDYTVIIDEIENHLHPTMQRRILPDLLEAFPNAKFIVSTHSPLVVGSVKNSRVYALTYNEDKKVESRKLDLLNEAKTATEILDEVLGVSFTMPIWVENQLNEIINEFSAKSIADTDFSLLRERLAEFGLERMVPVCSGQLKLATVLEFSQYNRSDSLGVRPPLY</sequence>
<evidence type="ECO:0000259" key="1">
    <source>
        <dbReference type="SMART" id="SM00382"/>
    </source>
</evidence>
<comment type="caution">
    <text evidence="2">The sequence shown here is derived from an EMBL/GenBank/DDBJ whole genome shotgun (WGS) entry which is preliminary data.</text>
</comment>
<dbReference type="InterPro" id="IPR027417">
    <property type="entry name" value="P-loop_NTPase"/>
</dbReference>
<accession>A0ABD4QYN7</accession>
<protein>
    <submittedName>
        <fullName evidence="2">AAA family ATPase</fullName>
    </submittedName>
</protein>
<dbReference type="InterPro" id="IPR051396">
    <property type="entry name" value="Bact_Antivir_Def_Nuclease"/>
</dbReference>
<dbReference type="InterPro" id="IPR003959">
    <property type="entry name" value="ATPase_AAA_core"/>
</dbReference>
<dbReference type="CDD" id="cd00267">
    <property type="entry name" value="ABC_ATPase"/>
    <property type="match status" value="1"/>
</dbReference>
<dbReference type="Proteomes" id="UP000078309">
    <property type="component" value="Unassembled WGS sequence"/>
</dbReference>
<dbReference type="Gene3D" id="3.40.50.300">
    <property type="entry name" value="P-loop containing nucleotide triphosphate hydrolases"/>
    <property type="match status" value="1"/>
</dbReference>
<feature type="domain" description="AAA+ ATPase" evidence="1">
    <location>
        <begin position="22"/>
        <end position="328"/>
    </location>
</feature>
<evidence type="ECO:0000313" key="2">
    <source>
        <dbReference type="EMBL" id="MBT2920145.1"/>
    </source>
</evidence>
<dbReference type="PANTHER" id="PTHR43581">
    <property type="entry name" value="ATP/GTP PHOSPHATASE"/>
    <property type="match status" value="1"/>
</dbReference>
<dbReference type="InterPro" id="IPR038729">
    <property type="entry name" value="Rad50/SbcC_AAA"/>
</dbReference>
<gene>
    <name evidence="2" type="ORF">PL14_15830</name>
</gene>
<dbReference type="Pfam" id="PF13304">
    <property type="entry name" value="AAA_21"/>
    <property type="match status" value="1"/>
</dbReference>
<dbReference type="AlphaFoldDB" id="A0ABD4QYN7"/>
<dbReference type="EMBL" id="JAHGUI010000069">
    <property type="protein sequence ID" value="MBT2920145.1"/>
    <property type="molecule type" value="Genomic_DNA"/>
</dbReference>
<dbReference type="SUPFAM" id="SSF52540">
    <property type="entry name" value="P-loop containing nucleoside triphosphate hydrolases"/>
    <property type="match status" value="1"/>
</dbReference>
<dbReference type="PANTHER" id="PTHR43581:SF2">
    <property type="entry name" value="EXCINUCLEASE ATPASE SUBUNIT"/>
    <property type="match status" value="1"/>
</dbReference>
<dbReference type="SMART" id="SM00382">
    <property type="entry name" value="AAA"/>
    <property type="match status" value="1"/>
</dbReference>
<evidence type="ECO:0000313" key="3">
    <source>
        <dbReference type="Proteomes" id="UP000078309"/>
    </source>
</evidence>